<dbReference type="EMBL" id="JADGMS010000014">
    <property type="protein sequence ID" value="KAF9669133.1"/>
    <property type="molecule type" value="Genomic_DNA"/>
</dbReference>
<gene>
    <name evidence="2" type="ORF">SADUNF_Sadunf14G0076300</name>
</gene>
<comment type="caution">
    <text evidence="2">The sequence shown here is derived from an EMBL/GenBank/DDBJ whole genome shotgun (WGS) entry which is preliminary data.</text>
</comment>
<dbReference type="GO" id="GO:0006979">
    <property type="term" value="P:response to oxidative stress"/>
    <property type="evidence" value="ECO:0007669"/>
    <property type="project" value="TreeGrafter"/>
</dbReference>
<keyword evidence="1" id="KW-0812">Transmembrane</keyword>
<evidence type="ECO:0000256" key="1">
    <source>
        <dbReference type="SAM" id="Phobius"/>
    </source>
</evidence>
<dbReference type="Proteomes" id="UP000657918">
    <property type="component" value="Unassembled WGS sequence"/>
</dbReference>
<reference evidence="2 3" key="1">
    <citation type="submission" date="2020-10" db="EMBL/GenBank/DDBJ databases">
        <title>Plant Genome Project.</title>
        <authorList>
            <person name="Zhang R.-G."/>
        </authorList>
    </citation>
    <scope>NUCLEOTIDE SEQUENCE [LARGE SCALE GENOMIC DNA]</scope>
    <source>
        <strain evidence="2">FAFU-HL-1</strain>
        <tissue evidence="2">Leaf</tissue>
    </source>
</reference>
<evidence type="ECO:0000313" key="3">
    <source>
        <dbReference type="Proteomes" id="UP000657918"/>
    </source>
</evidence>
<name>A0A835JF82_9ROSI</name>
<keyword evidence="1" id="KW-1133">Transmembrane helix</keyword>
<dbReference type="PANTHER" id="PTHR37223">
    <property type="entry name" value="OS08G0528601 PROTEIN"/>
    <property type="match status" value="1"/>
</dbReference>
<dbReference type="OrthoDB" id="779178at2759"/>
<proteinExistence type="predicted"/>
<sequence length="96" mass="11519">MGCYCLEENDRQGIVEVCWHNLLMHFSTGGSLCPDICFVDDKTDNNWLKELQFRKFEIFFILFFLIAFFFFKNLTSRPEYNQILVKRPEGDDFLPY</sequence>
<keyword evidence="3" id="KW-1185">Reference proteome</keyword>
<protein>
    <submittedName>
        <fullName evidence="2">Uncharacterized protein</fullName>
    </submittedName>
</protein>
<keyword evidence="1" id="KW-0472">Membrane</keyword>
<evidence type="ECO:0000313" key="2">
    <source>
        <dbReference type="EMBL" id="KAF9669133.1"/>
    </source>
</evidence>
<feature type="transmembrane region" description="Helical" evidence="1">
    <location>
        <begin position="56"/>
        <end position="74"/>
    </location>
</feature>
<accession>A0A835JF82</accession>
<dbReference type="PANTHER" id="PTHR37223:SF1">
    <property type="entry name" value="OS08G0528601 PROTEIN"/>
    <property type="match status" value="1"/>
</dbReference>
<organism evidence="2 3">
    <name type="scientific">Salix dunnii</name>
    <dbReference type="NCBI Taxonomy" id="1413687"/>
    <lineage>
        <taxon>Eukaryota</taxon>
        <taxon>Viridiplantae</taxon>
        <taxon>Streptophyta</taxon>
        <taxon>Embryophyta</taxon>
        <taxon>Tracheophyta</taxon>
        <taxon>Spermatophyta</taxon>
        <taxon>Magnoliopsida</taxon>
        <taxon>eudicotyledons</taxon>
        <taxon>Gunneridae</taxon>
        <taxon>Pentapetalae</taxon>
        <taxon>rosids</taxon>
        <taxon>fabids</taxon>
        <taxon>Malpighiales</taxon>
        <taxon>Salicaceae</taxon>
        <taxon>Saliceae</taxon>
        <taxon>Salix</taxon>
    </lineage>
</organism>
<dbReference type="AlphaFoldDB" id="A0A835JF82"/>